<proteinExistence type="predicted"/>
<dbReference type="AlphaFoldDB" id="A0A0K0YA14"/>
<accession>A0A0K0YA14</accession>
<dbReference type="Proteomes" id="UP000067444">
    <property type="component" value="Chromosome"/>
</dbReference>
<dbReference type="KEGG" id="otm:OSB_32480"/>
<keyword evidence="2" id="KW-1185">Reference proteome</keyword>
<reference evidence="1 2" key="1">
    <citation type="journal article" date="2015" name="Genome Announc.">
        <title>Closed Genome Sequence of Octadecabacter temperatus SB1, the First Mesophilic Species of the Genus Octadecabacter.</title>
        <authorList>
            <person name="Voget S."/>
            <person name="Billerbeck S."/>
            <person name="Simon M."/>
            <person name="Daniel R."/>
        </authorList>
    </citation>
    <scope>NUCLEOTIDE SEQUENCE [LARGE SCALE GENOMIC DNA]</scope>
    <source>
        <strain evidence="1 2">SB1</strain>
    </source>
</reference>
<evidence type="ECO:0000313" key="2">
    <source>
        <dbReference type="Proteomes" id="UP000067444"/>
    </source>
</evidence>
<gene>
    <name evidence="1" type="ORF">OSB_32480</name>
</gene>
<protein>
    <submittedName>
        <fullName evidence="1">Uncharacterized protein</fullName>
    </submittedName>
</protein>
<sequence length="76" mass="8657">MTSVTAIPCGFFTMFLALGAVGSGLMLFHIPILTSLLFALLMIWVIYEYKGRRYDGYRVAHGYGLEHPHNKNREHL</sequence>
<dbReference type="STRING" id="1458307.OSB_32480"/>
<name>A0A0K0YA14_9RHOB</name>
<dbReference type="EMBL" id="CP012160">
    <property type="protein sequence ID" value="AKS47761.1"/>
    <property type="molecule type" value="Genomic_DNA"/>
</dbReference>
<organism evidence="1 2">
    <name type="scientific">Octadecabacter temperatus</name>
    <dbReference type="NCBI Taxonomy" id="1458307"/>
    <lineage>
        <taxon>Bacteria</taxon>
        <taxon>Pseudomonadati</taxon>
        <taxon>Pseudomonadota</taxon>
        <taxon>Alphaproteobacteria</taxon>
        <taxon>Rhodobacterales</taxon>
        <taxon>Roseobacteraceae</taxon>
        <taxon>Octadecabacter</taxon>
    </lineage>
</organism>
<evidence type="ECO:0000313" key="1">
    <source>
        <dbReference type="EMBL" id="AKS47761.1"/>
    </source>
</evidence>